<feature type="domain" description="C2H2-type" evidence="9">
    <location>
        <begin position="431"/>
        <end position="458"/>
    </location>
</feature>
<evidence type="ECO:0000256" key="7">
    <source>
        <dbReference type="PROSITE-ProRule" id="PRU00042"/>
    </source>
</evidence>
<evidence type="ECO:0000256" key="8">
    <source>
        <dbReference type="SAM" id="MobiDB-lite"/>
    </source>
</evidence>
<feature type="domain" description="C2H2-type" evidence="9">
    <location>
        <begin position="334"/>
        <end position="359"/>
    </location>
</feature>
<feature type="compositionally biased region" description="Polar residues" evidence="8">
    <location>
        <begin position="62"/>
        <end position="74"/>
    </location>
</feature>
<organism evidence="11 12">
    <name type="scientific">Pan troglodytes</name>
    <name type="common">Chimpanzee</name>
    <dbReference type="NCBI Taxonomy" id="9598"/>
    <lineage>
        <taxon>Eukaryota</taxon>
        <taxon>Metazoa</taxon>
        <taxon>Chordata</taxon>
        <taxon>Craniata</taxon>
        <taxon>Vertebrata</taxon>
        <taxon>Euteleostomi</taxon>
        <taxon>Mammalia</taxon>
        <taxon>Eutheria</taxon>
        <taxon>Euarchontoglires</taxon>
        <taxon>Primates</taxon>
        <taxon>Haplorrhini</taxon>
        <taxon>Catarrhini</taxon>
        <taxon>Hominidae</taxon>
        <taxon>Pan</taxon>
    </lineage>
</organism>
<evidence type="ECO:0000256" key="6">
    <source>
        <dbReference type="ARBA" id="ARBA00023242"/>
    </source>
</evidence>
<reference evidence="11 12" key="1">
    <citation type="journal article" date="2005" name="Nature">
        <title>Initial sequence of the chimpanzee genome and comparison with the human genome.</title>
        <authorList>
            <consortium name="Chimpanzee sequencing and analysis consortium"/>
        </authorList>
    </citation>
    <scope>NUCLEOTIDE SEQUENCE [LARGE SCALE GENOMIC DNA]</scope>
</reference>
<dbReference type="GeneTree" id="ENSGT00940000164660"/>
<dbReference type="EMBL" id="AACZ04044402">
    <property type="status" value="NOT_ANNOTATED_CDS"/>
    <property type="molecule type" value="Genomic_DNA"/>
</dbReference>
<dbReference type="EMBL" id="AACZ04044400">
    <property type="status" value="NOT_ANNOTATED_CDS"/>
    <property type="molecule type" value="Genomic_DNA"/>
</dbReference>
<dbReference type="Ensembl" id="ENSPTRT00000104678.1">
    <property type="protein sequence ID" value="ENSPTRP00000091091.1"/>
    <property type="gene ID" value="ENSPTRG00000028867.3"/>
</dbReference>
<proteinExistence type="predicted"/>
<dbReference type="EMBL" id="AACZ04044401">
    <property type="status" value="NOT_ANNOTATED_CDS"/>
    <property type="molecule type" value="Genomic_DNA"/>
</dbReference>
<dbReference type="SUPFAM" id="SSF109640">
    <property type="entry name" value="KRAB domain (Kruppel-associated box)"/>
    <property type="match status" value="1"/>
</dbReference>
<evidence type="ECO:0000313" key="11">
    <source>
        <dbReference type="Ensembl" id="ENSPTRP00000091091.1"/>
    </source>
</evidence>
<feature type="region of interest" description="Disordered" evidence="8">
    <location>
        <begin position="62"/>
        <end position="82"/>
    </location>
</feature>
<dbReference type="Gene3D" id="6.10.140.140">
    <property type="match status" value="1"/>
</dbReference>
<dbReference type="PANTHER" id="PTHR24381:SF393">
    <property type="entry name" value="CHROMATIN-LINKED ADAPTOR FOR MSL PROTEINS, ISOFORM B"/>
    <property type="match status" value="1"/>
</dbReference>
<dbReference type="GO" id="GO:0006355">
    <property type="term" value="P:regulation of DNA-templated transcription"/>
    <property type="evidence" value="ECO:0007669"/>
    <property type="project" value="InterPro"/>
</dbReference>
<keyword evidence="3" id="KW-0677">Repeat</keyword>
<keyword evidence="12" id="KW-1185">Reference proteome</keyword>
<dbReference type="InterPro" id="IPR001909">
    <property type="entry name" value="KRAB"/>
</dbReference>
<evidence type="ECO:0000313" key="12">
    <source>
        <dbReference type="Proteomes" id="UP000002277"/>
    </source>
</evidence>
<reference evidence="11" key="3">
    <citation type="submission" date="2025-09" db="UniProtKB">
        <authorList>
            <consortium name="Ensembl"/>
        </authorList>
    </citation>
    <scope>IDENTIFICATION</scope>
</reference>
<dbReference type="Pfam" id="PF00096">
    <property type="entry name" value="zf-C2H2"/>
    <property type="match status" value="2"/>
</dbReference>
<dbReference type="InterPro" id="IPR013087">
    <property type="entry name" value="Znf_C2H2_type"/>
</dbReference>
<dbReference type="SUPFAM" id="SSF57667">
    <property type="entry name" value="beta-beta-alpha zinc fingers"/>
    <property type="match status" value="4"/>
</dbReference>
<keyword evidence="4 7" id="KW-0863">Zinc-finger</keyword>
<evidence type="ECO:0000259" key="9">
    <source>
        <dbReference type="PROSITE" id="PS50157"/>
    </source>
</evidence>
<dbReference type="GO" id="GO:0005634">
    <property type="term" value="C:nucleus"/>
    <property type="evidence" value="ECO:0007669"/>
    <property type="project" value="UniProtKB-SubCell"/>
</dbReference>
<dbReference type="GO" id="GO:0008270">
    <property type="term" value="F:zinc ion binding"/>
    <property type="evidence" value="ECO:0007669"/>
    <property type="project" value="UniProtKB-KW"/>
</dbReference>
<dbReference type="CDD" id="cd07765">
    <property type="entry name" value="KRAB_A-box"/>
    <property type="match status" value="1"/>
</dbReference>
<keyword evidence="5" id="KW-0862">Zinc</keyword>
<protein>
    <submittedName>
        <fullName evidence="11">Uncharacterized protein</fullName>
    </submittedName>
</protein>
<evidence type="ECO:0000259" key="10">
    <source>
        <dbReference type="PROSITE" id="PS50805"/>
    </source>
</evidence>
<dbReference type="PROSITE" id="PS00028">
    <property type="entry name" value="ZINC_FINGER_C2H2_1"/>
    <property type="match status" value="3"/>
</dbReference>
<dbReference type="SMART" id="SM00355">
    <property type="entry name" value="ZnF_C2H2"/>
    <property type="match status" value="6"/>
</dbReference>
<sequence>MAAEQGTVTFEDVAVNFSQEEWCLLSEAQRCLYRDVMLENLALISSLGCWCGSKDEEAPCKQSISVQRESQSRTPRAGVSPKKAHPCEMCGLNLEDVFHFADHQETHHKQKLNRSGTCGKNLDDTANLHQHQKQHIGEKFYRKSVREASFVKKRKLRVSQEPFVFREFGKDVLPSSGLCQEEAAYPVEKKDSETTHGPPFQEGKTNYRCGKRTKAFSTKHSVIPHQKLFTRDEIDCGKSFSRYVSFSNHQPRSHWKRTMIVESVGNLIVEEHPNERQLSCGECGNLLVRRAALCSHQRVHTGEGPMSVEILGNLFGQKGNLIQHQRGHTGERAYHCGECGKSFRQKQPHHQRGHTGERPYECRECGNHLVSSSRSERVHTGERPYCVGIIWQIHRFTAGERPYECSECGKSFLSSSALHVHKRFILDKRPYKCSECGKSFAECYSLIKHRRIHTEKGLMNAPNVEKHFKRSSTLLHHQSSHRRKAL</sequence>
<evidence type="ECO:0000256" key="5">
    <source>
        <dbReference type="ARBA" id="ARBA00022833"/>
    </source>
</evidence>
<dbReference type="GO" id="GO:0003677">
    <property type="term" value="F:DNA binding"/>
    <property type="evidence" value="ECO:0007669"/>
    <property type="project" value="UniProtKB-KW"/>
</dbReference>
<dbReference type="SMART" id="SM00349">
    <property type="entry name" value="KRAB"/>
    <property type="match status" value="1"/>
</dbReference>
<evidence type="ECO:0000256" key="2">
    <source>
        <dbReference type="ARBA" id="ARBA00022723"/>
    </source>
</evidence>
<name>A0A2I3TPD0_PANTR</name>
<accession>A0A2I3TPD0</accession>
<dbReference type="AlphaFoldDB" id="A0A2I3TPD0"/>
<feature type="domain" description="C2H2-type" evidence="9">
    <location>
        <begin position="113"/>
        <end position="140"/>
    </location>
</feature>
<dbReference type="PANTHER" id="PTHR24381">
    <property type="entry name" value="ZINC FINGER PROTEIN"/>
    <property type="match status" value="1"/>
</dbReference>
<reference evidence="11" key="2">
    <citation type="submission" date="2025-08" db="UniProtKB">
        <authorList>
            <consortium name="Ensembl"/>
        </authorList>
    </citation>
    <scope>IDENTIFICATION</scope>
</reference>
<dbReference type="InterPro" id="IPR036236">
    <property type="entry name" value="Znf_C2H2_sf"/>
</dbReference>
<evidence type="ECO:0000256" key="1">
    <source>
        <dbReference type="ARBA" id="ARBA00004123"/>
    </source>
</evidence>
<evidence type="ECO:0000256" key="4">
    <source>
        <dbReference type="ARBA" id="ARBA00022771"/>
    </source>
</evidence>
<comment type="subcellular location">
    <subcellularLocation>
        <location evidence="1">Nucleus</location>
    </subcellularLocation>
</comment>
<feature type="domain" description="KRAB" evidence="10">
    <location>
        <begin position="8"/>
        <end position="81"/>
    </location>
</feature>
<dbReference type="Pfam" id="PF01352">
    <property type="entry name" value="KRAB"/>
    <property type="match status" value="1"/>
</dbReference>
<feature type="domain" description="C2H2-type" evidence="9">
    <location>
        <begin position="278"/>
        <end position="305"/>
    </location>
</feature>
<dbReference type="PROSITE" id="PS50805">
    <property type="entry name" value="KRAB"/>
    <property type="match status" value="1"/>
</dbReference>
<dbReference type="Proteomes" id="UP000002277">
    <property type="component" value="Chromosome 19"/>
</dbReference>
<feature type="domain" description="C2H2-type" evidence="9">
    <location>
        <begin position="403"/>
        <end position="430"/>
    </location>
</feature>
<dbReference type="Bgee" id="ENSPTRG00000028867">
    <property type="expression patterns" value="Expressed in pituitary gland and 20 other cell types or tissues"/>
</dbReference>
<dbReference type="InterPro" id="IPR036051">
    <property type="entry name" value="KRAB_dom_sf"/>
</dbReference>
<keyword evidence="6" id="KW-0539">Nucleus</keyword>
<dbReference type="EMBL" id="AACZ04044399">
    <property type="status" value="NOT_ANNOTATED_CDS"/>
    <property type="molecule type" value="Genomic_DNA"/>
</dbReference>
<dbReference type="OMA" id="RERPSEC"/>
<dbReference type="Gene3D" id="3.30.160.60">
    <property type="entry name" value="Classic Zinc Finger"/>
    <property type="match status" value="6"/>
</dbReference>
<evidence type="ECO:0000256" key="3">
    <source>
        <dbReference type="ARBA" id="ARBA00022737"/>
    </source>
</evidence>
<dbReference type="PROSITE" id="PS50157">
    <property type="entry name" value="ZINC_FINGER_C2H2_2"/>
    <property type="match status" value="5"/>
</dbReference>
<keyword evidence="2" id="KW-0479">Metal-binding</keyword>